<dbReference type="NCBIfam" id="TIGR01670">
    <property type="entry name" value="KdsC-phosphatas"/>
    <property type="match status" value="1"/>
</dbReference>
<keyword evidence="9" id="KW-1185">Reference proteome</keyword>
<feature type="binding site" evidence="7">
    <location>
        <position position="21"/>
    </location>
    <ligand>
        <name>substrate</name>
    </ligand>
</feature>
<dbReference type="EMBL" id="SMZJ02000008">
    <property type="protein sequence ID" value="TWO31711.1"/>
    <property type="molecule type" value="Genomic_DNA"/>
</dbReference>
<evidence type="ECO:0000256" key="2">
    <source>
        <dbReference type="ARBA" id="ARBA00005893"/>
    </source>
</evidence>
<keyword evidence="4 7" id="KW-0479">Metal-binding</keyword>
<name>A0A562YCA3_9FLAO</name>
<comment type="similarity">
    <text evidence="2">Belongs to the KdsC family.</text>
</comment>
<dbReference type="SUPFAM" id="SSF56784">
    <property type="entry name" value="HAD-like"/>
    <property type="match status" value="1"/>
</dbReference>
<feature type="binding site" evidence="7">
    <location>
        <position position="19"/>
    </location>
    <ligand>
        <name>Mg(2+)</name>
        <dbReference type="ChEBI" id="CHEBI:18420"/>
    </ligand>
</feature>
<evidence type="ECO:0000256" key="5">
    <source>
        <dbReference type="ARBA" id="ARBA00022801"/>
    </source>
</evidence>
<keyword evidence="6 7" id="KW-0460">Magnesium</keyword>
<dbReference type="SFLD" id="SFLDG01138">
    <property type="entry name" value="C1.6.2:_Deoxy-d-mannose-octulo"/>
    <property type="match status" value="1"/>
</dbReference>
<dbReference type="InterPro" id="IPR050793">
    <property type="entry name" value="CMP-NeuNAc_synthase"/>
</dbReference>
<dbReference type="PIRSF" id="PIRSF006118">
    <property type="entry name" value="KDO8-P_Ptase"/>
    <property type="match status" value="1"/>
</dbReference>
<dbReference type="CDD" id="cd01630">
    <property type="entry name" value="HAD_KDO-like"/>
    <property type="match status" value="1"/>
</dbReference>
<dbReference type="FunFam" id="3.40.50.1000:FF:000029">
    <property type="entry name" value="3-deoxy-D-manno-octulosonate 8-phosphate phosphatase KdsC"/>
    <property type="match status" value="1"/>
</dbReference>
<dbReference type="GO" id="GO:0008781">
    <property type="term" value="F:N-acylneuraminate cytidylyltransferase activity"/>
    <property type="evidence" value="ECO:0007669"/>
    <property type="project" value="TreeGrafter"/>
</dbReference>
<dbReference type="PANTHER" id="PTHR21485:SF3">
    <property type="entry name" value="N-ACYLNEURAMINATE CYTIDYLYLTRANSFERASE"/>
    <property type="match status" value="1"/>
</dbReference>
<comment type="caution">
    <text evidence="8">The sequence shown here is derived from an EMBL/GenBank/DDBJ whole genome shotgun (WGS) entry which is preliminary data.</text>
</comment>
<dbReference type="SFLD" id="SFLDG01136">
    <property type="entry name" value="C1.6:_Phosphoserine_Phosphatas"/>
    <property type="match status" value="1"/>
</dbReference>
<evidence type="ECO:0000313" key="8">
    <source>
        <dbReference type="EMBL" id="TWO31711.1"/>
    </source>
</evidence>
<keyword evidence="5 8" id="KW-0378">Hydrolase</keyword>
<accession>A0A562YCA3</accession>
<dbReference type="InterPro" id="IPR010023">
    <property type="entry name" value="KdsC_fam"/>
</dbReference>
<comment type="subunit">
    <text evidence="3">Homotetramer.</text>
</comment>
<evidence type="ECO:0000256" key="7">
    <source>
        <dbReference type="PIRSR" id="PIRSR006118-2"/>
    </source>
</evidence>
<reference evidence="8 9" key="1">
    <citation type="submission" date="2019-07" db="EMBL/GenBank/DDBJ databases">
        <title>Seonamhaeicola sp. W255 draft genome.</title>
        <authorList>
            <person name="Zhang X.-Y."/>
            <person name="Zhang R."/>
            <person name="Zhong Y.-L."/>
            <person name="Du Z.-J."/>
        </authorList>
    </citation>
    <scope>NUCLEOTIDE SEQUENCE [LARGE SCALE GENOMIC DNA]</scope>
    <source>
        <strain evidence="8 9">W255</strain>
    </source>
</reference>
<dbReference type="OrthoDB" id="9805604at2"/>
<organism evidence="8 9">
    <name type="scientific">Seonamhaeicola sediminis</name>
    <dbReference type="NCBI Taxonomy" id="2528206"/>
    <lineage>
        <taxon>Bacteria</taxon>
        <taxon>Pseudomonadati</taxon>
        <taxon>Bacteroidota</taxon>
        <taxon>Flavobacteriia</taxon>
        <taxon>Flavobacteriales</taxon>
        <taxon>Flavobacteriaceae</taxon>
    </lineage>
</organism>
<evidence type="ECO:0000256" key="1">
    <source>
        <dbReference type="ARBA" id="ARBA00001946"/>
    </source>
</evidence>
<dbReference type="GO" id="GO:0016788">
    <property type="term" value="F:hydrolase activity, acting on ester bonds"/>
    <property type="evidence" value="ECO:0007669"/>
    <property type="project" value="InterPro"/>
</dbReference>
<dbReference type="Gene3D" id="3.40.50.1000">
    <property type="entry name" value="HAD superfamily/HAD-like"/>
    <property type="match status" value="1"/>
</dbReference>
<dbReference type="InterPro" id="IPR036412">
    <property type="entry name" value="HAD-like_sf"/>
</dbReference>
<evidence type="ECO:0000313" key="9">
    <source>
        <dbReference type="Proteomes" id="UP000295814"/>
    </source>
</evidence>
<dbReference type="Pfam" id="PF08282">
    <property type="entry name" value="Hydrolase_3"/>
    <property type="match status" value="1"/>
</dbReference>
<sequence>MEDKSYKEYLENINTFIFDVDGVLTDGSVTIMTNGDMLRTMNIKDGYALKTAIDAGFNVCIISGGSNEGVRKRLAGLGIKDIFLGAHNKIDQLNEYLNSKNVALENVLYMGDDIPDFPVMKLVGLPCCPQDAVPEIKTISKYISHKNGGKGAARDVIEQVLKVHDKWNSNFNAKYD</sequence>
<dbReference type="GO" id="GO:0046872">
    <property type="term" value="F:metal ion binding"/>
    <property type="evidence" value="ECO:0007669"/>
    <property type="project" value="UniProtKB-KW"/>
</dbReference>
<dbReference type="PANTHER" id="PTHR21485">
    <property type="entry name" value="HAD SUPERFAMILY MEMBERS CMAS AND KDSC"/>
    <property type="match status" value="1"/>
</dbReference>
<feature type="binding site" evidence="7">
    <location>
        <position position="112"/>
    </location>
    <ligand>
        <name>Mg(2+)</name>
        <dbReference type="ChEBI" id="CHEBI:18420"/>
    </ligand>
</feature>
<dbReference type="SFLD" id="SFLDS00003">
    <property type="entry name" value="Haloacid_Dehalogenase"/>
    <property type="match status" value="1"/>
</dbReference>
<comment type="cofactor">
    <cofactor evidence="1 7">
        <name>Mg(2+)</name>
        <dbReference type="ChEBI" id="CHEBI:18420"/>
    </cofactor>
</comment>
<gene>
    <name evidence="8" type="ORF">E1J38_012475</name>
</gene>
<evidence type="ECO:0000256" key="4">
    <source>
        <dbReference type="ARBA" id="ARBA00022723"/>
    </source>
</evidence>
<protein>
    <submittedName>
        <fullName evidence="8">HAD-IIIA family hydrolase</fullName>
    </submittedName>
</protein>
<dbReference type="AlphaFoldDB" id="A0A562YCA3"/>
<dbReference type="InterPro" id="IPR023214">
    <property type="entry name" value="HAD_sf"/>
</dbReference>
<dbReference type="RefSeq" id="WP_133357180.1">
    <property type="nucleotide sequence ID" value="NZ_SMZJ02000008.1"/>
</dbReference>
<proteinExistence type="inferred from homology"/>
<dbReference type="Proteomes" id="UP000295814">
    <property type="component" value="Unassembled WGS sequence"/>
</dbReference>
<evidence type="ECO:0000256" key="3">
    <source>
        <dbReference type="ARBA" id="ARBA00011881"/>
    </source>
</evidence>
<evidence type="ECO:0000256" key="6">
    <source>
        <dbReference type="ARBA" id="ARBA00022842"/>
    </source>
</evidence>